<dbReference type="RefSeq" id="WP_183351195.1">
    <property type="nucleotide sequence ID" value="NZ_JACHEO010000012.1"/>
</dbReference>
<accession>A0A840US16</accession>
<name>A0A840US16_9BACT</name>
<reference evidence="1 2" key="1">
    <citation type="submission" date="2020-08" db="EMBL/GenBank/DDBJ databases">
        <title>Genomic Encyclopedia of Type Strains, Phase IV (KMG-IV): sequencing the most valuable type-strain genomes for metagenomic binning, comparative biology and taxonomic classification.</title>
        <authorList>
            <person name="Goeker M."/>
        </authorList>
    </citation>
    <scope>NUCLEOTIDE SEQUENCE [LARGE SCALE GENOMIC DNA]</scope>
    <source>
        <strain evidence="1 2">DSM 28570</strain>
    </source>
</reference>
<dbReference type="AlphaFoldDB" id="A0A840US16"/>
<sequence length="81" mass="9192">MIQIIDHVGERYLCPVTQKTETVLIQQITTKPKVVEIRKEHIYPIAKNFEYCSGLDVCGVMTIHGDGLTFSWELCPLKASL</sequence>
<protein>
    <submittedName>
        <fullName evidence="1">Uncharacterized protein</fullName>
    </submittedName>
</protein>
<dbReference type="EMBL" id="JACHEO010000012">
    <property type="protein sequence ID" value="MBB5348445.1"/>
    <property type="molecule type" value="Genomic_DNA"/>
</dbReference>
<evidence type="ECO:0000313" key="2">
    <source>
        <dbReference type="Proteomes" id="UP000539642"/>
    </source>
</evidence>
<proteinExistence type="predicted"/>
<keyword evidence="2" id="KW-1185">Reference proteome</keyword>
<comment type="caution">
    <text evidence="1">The sequence shown here is derived from an EMBL/GenBank/DDBJ whole genome shotgun (WGS) entry which is preliminary data.</text>
</comment>
<evidence type="ECO:0000313" key="1">
    <source>
        <dbReference type="EMBL" id="MBB5348445.1"/>
    </source>
</evidence>
<gene>
    <name evidence="1" type="ORF">HNQ81_002181</name>
</gene>
<dbReference type="Proteomes" id="UP000539642">
    <property type="component" value="Unassembled WGS sequence"/>
</dbReference>
<organism evidence="1 2">
    <name type="scientific">Desulfoprunum benzoelyticum</name>
    <dbReference type="NCBI Taxonomy" id="1506996"/>
    <lineage>
        <taxon>Bacteria</taxon>
        <taxon>Pseudomonadati</taxon>
        <taxon>Thermodesulfobacteriota</taxon>
        <taxon>Desulfobulbia</taxon>
        <taxon>Desulfobulbales</taxon>
        <taxon>Desulfobulbaceae</taxon>
        <taxon>Desulfoprunum</taxon>
    </lineage>
</organism>